<evidence type="ECO:0000256" key="4">
    <source>
        <dbReference type="ARBA" id="ARBA00022679"/>
    </source>
</evidence>
<evidence type="ECO:0000256" key="1">
    <source>
        <dbReference type="ARBA" id="ARBA00006594"/>
    </source>
</evidence>
<dbReference type="GO" id="GO:0009007">
    <property type="term" value="F:site-specific DNA-methyltransferase (adenine-specific) activity"/>
    <property type="evidence" value="ECO:0007669"/>
    <property type="project" value="UniProtKB-EC"/>
</dbReference>
<keyword evidence="8" id="KW-1185">Reference proteome</keyword>
<name>A0ABD6BAR3_9EURY</name>
<protein>
    <recommendedName>
        <fullName evidence="2">site-specific DNA-methyltransferase (adenine-specific)</fullName>
        <ecNumber evidence="2">2.1.1.72</ecNumber>
    </recommendedName>
</protein>
<dbReference type="PIRSF" id="PIRSF000398">
    <property type="entry name" value="M_m6A_EcoRV"/>
    <property type="match status" value="1"/>
</dbReference>
<evidence type="ECO:0000256" key="2">
    <source>
        <dbReference type="ARBA" id="ARBA00011900"/>
    </source>
</evidence>
<dbReference type="EC" id="2.1.1.72" evidence="2"/>
<comment type="similarity">
    <text evidence="1">Belongs to the N(4)/N(6)-methyltransferase family.</text>
</comment>
<dbReference type="Gene3D" id="1.10.1020.10">
    <property type="entry name" value="Adenine-specific Methyltransferase, Domain 2"/>
    <property type="match status" value="1"/>
</dbReference>
<evidence type="ECO:0000256" key="3">
    <source>
        <dbReference type="ARBA" id="ARBA00022603"/>
    </source>
</evidence>
<dbReference type="PANTHER" id="PTHR30481:SF3">
    <property type="entry name" value="DNA ADENINE METHYLASE"/>
    <property type="match status" value="1"/>
</dbReference>
<organism evidence="7 8">
    <name type="scientific">Halolamina salina</name>
    <dbReference type="NCBI Taxonomy" id="1220023"/>
    <lineage>
        <taxon>Archaea</taxon>
        <taxon>Methanobacteriati</taxon>
        <taxon>Methanobacteriota</taxon>
        <taxon>Stenosarchaea group</taxon>
        <taxon>Halobacteria</taxon>
        <taxon>Halobacteriales</taxon>
        <taxon>Haloferacaceae</taxon>
    </lineage>
</organism>
<dbReference type="SUPFAM" id="SSF53335">
    <property type="entry name" value="S-adenosyl-L-methionine-dependent methyltransferases"/>
    <property type="match status" value="1"/>
</dbReference>
<dbReference type="GO" id="GO:0032259">
    <property type="term" value="P:methylation"/>
    <property type="evidence" value="ECO:0007669"/>
    <property type="project" value="UniProtKB-KW"/>
</dbReference>
<evidence type="ECO:0000313" key="8">
    <source>
        <dbReference type="Proteomes" id="UP001597111"/>
    </source>
</evidence>
<dbReference type="InterPro" id="IPR012327">
    <property type="entry name" value="MeTrfase_D12"/>
</dbReference>
<evidence type="ECO:0000256" key="5">
    <source>
        <dbReference type="ARBA" id="ARBA00022691"/>
    </source>
</evidence>
<sequence length="303" mass="35572">MADPILAWAGGKRHILDDILRRLPPKDRFDTYFEPFFGGGAVFFALEPSNGNINDINSRLMNFYEQIRDGPEQIIEANRELDEELEGLSEGEQKEIYYKYRDEFNSLRTESGECKDKFREAVLMLFLNRTCWNSLYRTNQDGEFNVPMGSRWTRISNIEDQIRKSYRVLHDTKIHSQDFMYVLDEATENDLVFFDPPYPEESKTAQFNQYDPSGFNEAEQIKLRDLALELDRQGTDVLITNGPSAEELYTEHEEFYSRFHISHIEGERRINSDETQRSGIGATDIIVSNFDPFIQQRTFDEYR</sequence>
<dbReference type="EMBL" id="JBHUDH010000254">
    <property type="protein sequence ID" value="MFD1527711.1"/>
    <property type="molecule type" value="Genomic_DNA"/>
</dbReference>
<dbReference type="InterPro" id="IPR012263">
    <property type="entry name" value="M_m6A_EcoRV"/>
</dbReference>
<dbReference type="Proteomes" id="UP001597111">
    <property type="component" value="Unassembled WGS sequence"/>
</dbReference>
<keyword evidence="4" id="KW-0808">Transferase</keyword>
<dbReference type="Pfam" id="PF02086">
    <property type="entry name" value="MethyltransfD12"/>
    <property type="match status" value="1"/>
</dbReference>
<comment type="catalytic activity">
    <reaction evidence="6">
        <text>a 2'-deoxyadenosine in DNA + S-adenosyl-L-methionine = an N(6)-methyl-2'-deoxyadenosine in DNA + S-adenosyl-L-homocysteine + H(+)</text>
        <dbReference type="Rhea" id="RHEA:15197"/>
        <dbReference type="Rhea" id="RHEA-COMP:12418"/>
        <dbReference type="Rhea" id="RHEA-COMP:12419"/>
        <dbReference type="ChEBI" id="CHEBI:15378"/>
        <dbReference type="ChEBI" id="CHEBI:57856"/>
        <dbReference type="ChEBI" id="CHEBI:59789"/>
        <dbReference type="ChEBI" id="CHEBI:90615"/>
        <dbReference type="ChEBI" id="CHEBI:90616"/>
        <dbReference type="EC" id="2.1.1.72"/>
    </reaction>
</comment>
<evidence type="ECO:0000313" key="7">
    <source>
        <dbReference type="EMBL" id="MFD1527711.1"/>
    </source>
</evidence>
<evidence type="ECO:0000256" key="6">
    <source>
        <dbReference type="ARBA" id="ARBA00047942"/>
    </source>
</evidence>
<dbReference type="NCBIfam" id="TIGR00571">
    <property type="entry name" value="dam"/>
    <property type="match status" value="1"/>
</dbReference>
<dbReference type="PRINTS" id="PR00505">
    <property type="entry name" value="D12N6MTFRASE"/>
</dbReference>
<dbReference type="PROSITE" id="PS00092">
    <property type="entry name" value="N6_MTASE"/>
    <property type="match status" value="1"/>
</dbReference>
<dbReference type="PANTHER" id="PTHR30481">
    <property type="entry name" value="DNA ADENINE METHYLASE"/>
    <property type="match status" value="1"/>
</dbReference>
<proteinExistence type="inferred from homology"/>
<dbReference type="InterPro" id="IPR002052">
    <property type="entry name" value="DNA_methylase_N6_adenine_CS"/>
</dbReference>
<keyword evidence="5" id="KW-0949">S-adenosyl-L-methionine</keyword>
<dbReference type="AlphaFoldDB" id="A0ABD6BAR3"/>
<gene>
    <name evidence="7" type="ORF">ACFR9S_15635</name>
</gene>
<keyword evidence="3 7" id="KW-0489">Methyltransferase</keyword>
<dbReference type="RefSeq" id="WP_379730381.1">
    <property type="nucleotide sequence ID" value="NZ_JBHSWZ010000002.1"/>
</dbReference>
<dbReference type="InterPro" id="IPR029063">
    <property type="entry name" value="SAM-dependent_MTases_sf"/>
</dbReference>
<comment type="caution">
    <text evidence="7">The sequence shown here is derived from an EMBL/GenBank/DDBJ whole genome shotgun (WGS) entry which is preliminary data.</text>
</comment>
<accession>A0ABD6BAR3</accession>
<reference evidence="7 8" key="1">
    <citation type="journal article" date="2019" name="Int. J. Syst. Evol. Microbiol.">
        <title>The Global Catalogue of Microorganisms (GCM) 10K type strain sequencing project: providing services to taxonomists for standard genome sequencing and annotation.</title>
        <authorList>
            <consortium name="The Broad Institute Genomics Platform"/>
            <consortium name="The Broad Institute Genome Sequencing Center for Infectious Disease"/>
            <person name="Wu L."/>
            <person name="Ma J."/>
        </authorList>
    </citation>
    <scope>NUCLEOTIDE SEQUENCE [LARGE SCALE GENOMIC DNA]</scope>
    <source>
        <strain evidence="7 8">CGMCC 1.12285</strain>
    </source>
</reference>
<dbReference type="InterPro" id="IPR023095">
    <property type="entry name" value="Ade_MeTrfase_dom_2"/>
</dbReference>
<dbReference type="Gene3D" id="3.40.50.150">
    <property type="entry name" value="Vaccinia Virus protein VP39"/>
    <property type="match status" value="1"/>
</dbReference>